<comment type="similarity">
    <text evidence="1">Belongs to the ParB family.</text>
</comment>
<dbReference type="RefSeq" id="WP_015896373.1">
    <property type="nucleotide sequence ID" value="NC_012483.1"/>
</dbReference>
<dbReference type="GO" id="GO:0005694">
    <property type="term" value="C:chromosome"/>
    <property type="evidence" value="ECO:0007669"/>
    <property type="project" value="TreeGrafter"/>
</dbReference>
<dbReference type="InterPro" id="IPR050336">
    <property type="entry name" value="Chromosome_partition/occlusion"/>
</dbReference>
<dbReference type="HOGENOM" id="CLU_508779_0_0_0"/>
<dbReference type="GO" id="GO:0007059">
    <property type="term" value="P:chromosome segregation"/>
    <property type="evidence" value="ECO:0007669"/>
    <property type="project" value="TreeGrafter"/>
</dbReference>
<keyword evidence="2" id="KW-0238">DNA-binding</keyword>
<feature type="compositionally biased region" description="Low complexity" evidence="3">
    <location>
        <begin position="516"/>
        <end position="529"/>
    </location>
</feature>
<sequence>MTTATQSEYRNLPVISLTESPTNPRQVFDETSLNELAESIRAQGILSPLVVRPKGQHTYEIVAGARRYRAAQRAGLEYVPVRIAELSDAQAVEVSIVENLQRRDVHPLDEANGYVALMRLDYTVEQIAAKCGKSPAYVTARTRLAQLAPAVAEAFAKDEIGVGHALLLAKLQPDEQQEALAACWQQGYTNGSKAKRILLPVRHLQQWIEHNILLELAAAPFPKDDAQLVPEAGSCLECPKRTGHNTLLFADIGANQPDACSDPKCYQAKVDAFVKQTVAAKPKLVQISTAYGKPNEDSPAIPRNKYVVIRQDKPQKKEQRDWPEYKTCKYTAEAIVTEGSEKGETRKVCANPGCPIHHGRKRMQTDAALKAEQEKRRREEAIAQTTGLRVLKAVGDAVPVRLMKHDLLFLAVRLTSMLDERKAVILIRQHGIAKPKHGEQPAKLLAEFLPKAEEGKLGRILIEAAILLSMRGPQDTERILREAAQCYKVDADTIAAKVKQEFAAKDKGKAAKKATAKPQPKAAKKSAAA</sequence>
<dbReference type="OrthoDB" id="9796891at2"/>
<dbReference type="KEGG" id="aca:ACP_1224"/>
<dbReference type="eggNOG" id="COG1475">
    <property type="taxonomic scope" value="Bacteria"/>
</dbReference>
<dbReference type="Pfam" id="PF17762">
    <property type="entry name" value="HTH_ParB"/>
    <property type="match status" value="1"/>
</dbReference>
<evidence type="ECO:0000256" key="1">
    <source>
        <dbReference type="ARBA" id="ARBA00006295"/>
    </source>
</evidence>
<protein>
    <submittedName>
        <fullName evidence="5">Putative partition protein</fullName>
    </submittedName>
</protein>
<dbReference type="GO" id="GO:0003677">
    <property type="term" value="F:DNA binding"/>
    <property type="evidence" value="ECO:0007669"/>
    <property type="project" value="UniProtKB-KW"/>
</dbReference>
<dbReference type="InterPro" id="IPR041468">
    <property type="entry name" value="HTH_ParB/Spo0J"/>
</dbReference>
<dbReference type="InterPro" id="IPR036086">
    <property type="entry name" value="ParB/Sulfiredoxin_sf"/>
</dbReference>
<evidence type="ECO:0000256" key="3">
    <source>
        <dbReference type="SAM" id="MobiDB-lite"/>
    </source>
</evidence>
<reference evidence="5 6" key="1">
    <citation type="journal article" date="2009" name="Appl. Environ. Microbiol.">
        <title>Three genomes from the phylum Acidobacteria provide insight into the lifestyles of these microorganisms in soils.</title>
        <authorList>
            <person name="Ward N.L."/>
            <person name="Challacombe J.F."/>
            <person name="Janssen P.H."/>
            <person name="Henrissat B."/>
            <person name="Coutinho P.M."/>
            <person name="Wu M."/>
            <person name="Xie G."/>
            <person name="Haft D.H."/>
            <person name="Sait M."/>
            <person name="Badger J."/>
            <person name="Barabote R.D."/>
            <person name="Bradley B."/>
            <person name="Brettin T.S."/>
            <person name="Brinkac L.M."/>
            <person name="Bruce D."/>
            <person name="Creasy T."/>
            <person name="Daugherty S.C."/>
            <person name="Davidsen T.M."/>
            <person name="DeBoy R.T."/>
            <person name="Detter J.C."/>
            <person name="Dodson R.J."/>
            <person name="Durkin A.S."/>
            <person name="Ganapathy A."/>
            <person name="Gwinn-Giglio M."/>
            <person name="Han C.S."/>
            <person name="Khouri H."/>
            <person name="Kiss H."/>
            <person name="Kothari S.P."/>
            <person name="Madupu R."/>
            <person name="Nelson K.E."/>
            <person name="Nelson W.C."/>
            <person name="Paulsen I."/>
            <person name="Penn K."/>
            <person name="Ren Q."/>
            <person name="Rosovitz M.J."/>
            <person name="Selengut J.D."/>
            <person name="Shrivastava S."/>
            <person name="Sullivan S.A."/>
            <person name="Tapia R."/>
            <person name="Thompson L.S."/>
            <person name="Watkins K.L."/>
            <person name="Yang Q."/>
            <person name="Yu C."/>
            <person name="Zafar N."/>
            <person name="Zhou L."/>
            <person name="Kuske C.R."/>
        </authorList>
    </citation>
    <scope>NUCLEOTIDE SEQUENCE [LARGE SCALE GENOMIC DNA]</scope>
    <source>
        <strain evidence="6">ATCC 51196 / DSM 11244 / BCRC 80197 / JCM 7670 / NBRC 15755 / NCIMB 13165 / 161</strain>
    </source>
</reference>
<dbReference type="PANTHER" id="PTHR33375">
    <property type="entry name" value="CHROMOSOME-PARTITIONING PROTEIN PARB-RELATED"/>
    <property type="match status" value="1"/>
</dbReference>
<keyword evidence="6" id="KW-1185">Reference proteome</keyword>
<dbReference type="EMBL" id="CP001472">
    <property type="protein sequence ID" value="ACO33654.1"/>
    <property type="molecule type" value="Genomic_DNA"/>
</dbReference>
<gene>
    <name evidence="5" type="ordered locus">ACP_1224</name>
</gene>
<name>C1F4V2_ACIC5</name>
<dbReference type="AlphaFoldDB" id="C1F4V2"/>
<dbReference type="SMART" id="SM00470">
    <property type="entry name" value="ParB"/>
    <property type="match status" value="1"/>
</dbReference>
<dbReference type="STRING" id="240015.ACP_1224"/>
<accession>C1F4V2</accession>
<organism evidence="5 6">
    <name type="scientific">Acidobacterium capsulatum (strain ATCC 51196 / DSM 11244 / BCRC 80197 / JCM 7670 / NBRC 15755 / NCIMB 13165 / 161)</name>
    <dbReference type="NCBI Taxonomy" id="240015"/>
    <lineage>
        <taxon>Bacteria</taxon>
        <taxon>Pseudomonadati</taxon>
        <taxon>Acidobacteriota</taxon>
        <taxon>Terriglobia</taxon>
        <taxon>Terriglobales</taxon>
        <taxon>Acidobacteriaceae</taxon>
        <taxon>Acidobacterium</taxon>
    </lineage>
</organism>
<dbReference type="SUPFAM" id="SSF110849">
    <property type="entry name" value="ParB/Sulfiredoxin"/>
    <property type="match status" value="1"/>
</dbReference>
<dbReference type="PANTHER" id="PTHR33375:SF7">
    <property type="entry name" value="CHROMOSOME 2-PARTITIONING PROTEIN PARB-RELATED"/>
    <property type="match status" value="1"/>
</dbReference>
<evidence type="ECO:0000259" key="4">
    <source>
        <dbReference type="SMART" id="SM00470"/>
    </source>
</evidence>
<dbReference type="NCBIfam" id="TIGR00180">
    <property type="entry name" value="parB_part"/>
    <property type="match status" value="1"/>
</dbReference>
<feature type="region of interest" description="Disordered" evidence="3">
    <location>
        <begin position="503"/>
        <end position="529"/>
    </location>
</feature>
<dbReference type="Gene3D" id="3.90.1530.30">
    <property type="match status" value="1"/>
</dbReference>
<dbReference type="FunFam" id="1.10.10.2830:FF:000001">
    <property type="entry name" value="Chromosome partitioning protein ParB"/>
    <property type="match status" value="1"/>
</dbReference>
<dbReference type="Proteomes" id="UP000002207">
    <property type="component" value="Chromosome"/>
</dbReference>
<dbReference type="Pfam" id="PF02195">
    <property type="entry name" value="ParB_N"/>
    <property type="match status" value="1"/>
</dbReference>
<dbReference type="Gene3D" id="1.10.10.2830">
    <property type="match status" value="1"/>
</dbReference>
<feature type="domain" description="ParB-like N-terminal" evidence="4">
    <location>
        <begin position="10"/>
        <end position="100"/>
    </location>
</feature>
<evidence type="ECO:0000313" key="6">
    <source>
        <dbReference type="Proteomes" id="UP000002207"/>
    </source>
</evidence>
<dbReference type="InParanoid" id="C1F4V2"/>
<evidence type="ECO:0000256" key="2">
    <source>
        <dbReference type="ARBA" id="ARBA00023125"/>
    </source>
</evidence>
<dbReference type="FunFam" id="3.90.1530.30:FF:000001">
    <property type="entry name" value="Chromosome partitioning protein ParB"/>
    <property type="match status" value="1"/>
</dbReference>
<dbReference type="InterPro" id="IPR003115">
    <property type="entry name" value="ParB_N"/>
</dbReference>
<proteinExistence type="inferred from homology"/>
<dbReference type="InterPro" id="IPR004437">
    <property type="entry name" value="ParB/RepB/Spo0J"/>
</dbReference>
<evidence type="ECO:0000313" key="5">
    <source>
        <dbReference type="EMBL" id="ACO33654.1"/>
    </source>
</evidence>